<keyword evidence="3" id="KW-1185">Reference proteome</keyword>
<feature type="compositionally biased region" description="Polar residues" evidence="1">
    <location>
        <begin position="72"/>
        <end position="100"/>
    </location>
</feature>
<protein>
    <submittedName>
        <fullName evidence="2">Uncharacterized protein</fullName>
    </submittedName>
</protein>
<feature type="compositionally biased region" description="Basic and acidic residues" evidence="1">
    <location>
        <begin position="40"/>
        <end position="54"/>
    </location>
</feature>
<proteinExistence type="predicted"/>
<gene>
    <name evidence="2" type="ORF">HII31_02077</name>
</gene>
<sequence length="138" mass="14676">MTKAGQWEIDHDNSKGKARDSLKKQERRADAAEAYQKEASGGKEGQDLTAEHVKSTNRASGSTDPPEYDEVGSNTKAEAQTDSTNEPVASGSATAASNDNELAIVIRDGKTIEDQGDKKKGPERATVTTPVTEDDAPD</sequence>
<feature type="region of interest" description="Disordered" evidence="1">
    <location>
        <begin position="1"/>
        <end position="138"/>
    </location>
</feature>
<reference evidence="2" key="1">
    <citation type="submission" date="2020-04" db="EMBL/GenBank/DDBJ databases">
        <title>Draft genome resource of the tomato pathogen Pseudocercospora fuligena.</title>
        <authorList>
            <person name="Zaccaron A."/>
        </authorList>
    </citation>
    <scope>NUCLEOTIDE SEQUENCE</scope>
    <source>
        <strain evidence="2">PF001</strain>
    </source>
</reference>
<feature type="compositionally biased region" description="Basic and acidic residues" evidence="1">
    <location>
        <begin position="107"/>
        <end position="123"/>
    </location>
</feature>
<evidence type="ECO:0000313" key="3">
    <source>
        <dbReference type="Proteomes" id="UP000660729"/>
    </source>
</evidence>
<dbReference type="Proteomes" id="UP000660729">
    <property type="component" value="Unassembled WGS sequence"/>
</dbReference>
<name>A0A8H6VNF7_9PEZI</name>
<dbReference type="EMBL" id="JABCIY010000024">
    <property type="protein sequence ID" value="KAF7196707.1"/>
    <property type="molecule type" value="Genomic_DNA"/>
</dbReference>
<accession>A0A8H6VNF7</accession>
<dbReference type="AlphaFoldDB" id="A0A8H6VNF7"/>
<evidence type="ECO:0000313" key="2">
    <source>
        <dbReference type="EMBL" id="KAF7196707.1"/>
    </source>
</evidence>
<feature type="compositionally biased region" description="Basic and acidic residues" evidence="1">
    <location>
        <begin position="8"/>
        <end position="31"/>
    </location>
</feature>
<evidence type="ECO:0000256" key="1">
    <source>
        <dbReference type="SAM" id="MobiDB-lite"/>
    </source>
</evidence>
<comment type="caution">
    <text evidence="2">The sequence shown here is derived from an EMBL/GenBank/DDBJ whole genome shotgun (WGS) entry which is preliminary data.</text>
</comment>
<organism evidence="2 3">
    <name type="scientific">Pseudocercospora fuligena</name>
    <dbReference type="NCBI Taxonomy" id="685502"/>
    <lineage>
        <taxon>Eukaryota</taxon>
        <taxon>Fungi</taxon>
        <taxon>Dikarya</taxon>
        <taxon>Ascomycota</taxon>
        <taxon>Pezizomycotina</taxon>
        <taxon>Dothideomycetes</taxon>
        <taxon>Dothideomycetidae</taxon>
        <taxon>Mycosphaerellales</taxon>
        <taxon>Mycosphaerellaceae</taxon>
        <taxon>Pseudocercospora</taxon>
    </lineage>
</organism>